<keyword evidence="2" id="KW-1185">Reference proteome</keyword>
<reference evidence="2" key="1">
    <citation type="submission" date="2017-06" db="EMBL/GenBank/DDBJ databases">
        <title>Genome analysis of Fimbriiglobus ruber SP5, the first member of the order Planctomycetales with confirmed chitinolytic capability.</title>
        <authorList>
            <person name="Ravin N.V."/>
            <person name="Rakitin A.L."/>
            <person name="Ivanova A.A."/>
            <person name="Beletsky A.V."/>
            <person name="Kulichevskaya I.S."/>
            <person name="Mardanov A.V."/>
            <person name="Dedysh S.N."/>
        </authorList>
    </citation>
    <scope>NUCLEOTIDE SEQUENCE [LARGE SCALE GENOMIC DNA]</scope>
    <source>
        <strain evidence="2">SP5</strain>
    </source>
</reference>
<gene>
    <name evidence="1" type="ORF">FRUB_04731</name>
</gene>
<dbReference type="EMBL" id="NIDE01000007">
    <property type="protein sequence ID" value="OWK40839.1"/>
    <property type="molecule type" value="Genomic_DNA"/>
</dbReference>
<protein>
    <submittedName>
        <fullName evidence="1">Uncharacterized protein</fullName>
    </submittedName>
</protein>
<evidence type="ECO:0000313" key="2">
    <source>
        <dbReference type="Proteomes" id="UP000214646"/>
    </source>
</evidence>
<dbReference type="AlphaFoldDB" id="A0A225DUL9"/>
<evidence type="ECO:0000313" key="1">
    <source>
        <dbReference type="EMBL" id="OWK40839.1"/>
    </source>
</evidence>
<organism evidence="1 2">
    <name type="scientific">Fimbriiglobus ruber</name>
    <dbReference type="NCBI Taxonomy" id="1908690"/>
    <lineage>
        <taxon>Bacteria</taxon>
        <taxon>Pseudomonadati</taxon>
        <taxon>Planctomycetota</taxon>
        <taxon>Planctomycetia</taxon>
        <taxon>Gemmatales</taxon>
        <taxon>Gemmataceae</taxon>
        <taxon>Fimbriiglobus</taxon>
    </lineage>
</organism>
<name>A0A225DUL9_9BACT</name>
<comment type="caution">
    <text evidence="1">The sequence shown here is derived from an EMBL/GenBank/DDBJ whole genome shotgun (WGS) entry which is preliminary data.</text>
</comment>
<proteinExistence type="predicted"/>
<sequence>MPVAIRPGRHRVAQDLADRLPARAAPVQVPAVGTGRRPHRQPDLVGVEVPQHRVGRALSVELVEDHPNDPAGLLVGIEDHGTIGWLEIPERRGHDQVPAPGLIQLPRVHPLLEDMPFRFAHHPVEPEQQPVRILGRVEHPLRVGQ</sequence>
<dbReference type="Proteomes" id="UP000214646">
    <property type="component" value="Unassembled WGS sequence"/>
</dbReference>
<accession>A0A225DUL9</accession>